<feature type="chain" id="PRO_5020833794" evidence="2">
    <location>
        <begin position="25"/>
        <end position="180"/>
    </location>
</feature>
<name>A0A4V3BTZ9_9SPHN</name>
<evidence type="ECO:0000256" key="1">
    <source>
        <dbReference type="SAM" id="MobiDB-lite"/>
    </source>
</evidence>
<proteinExistence type="predicted"/>
<keyword evidence="2" id="KW-0732">Signal</keyword>
<protein>
    <submittedName>
        <fullName evidence="3">Nickel/cobalt transporter regulator</fullName>
    </submittedName>
</protein>
<sequence length="180" mass="22483">MRNFLMAGLMAAVALPMGAAPALAQSHHGARHHDRDHQRRANRHERRAEVRHHRREVRRDRRHYRRERARDIRHDRRVVRHDRRAAQRRWSRYAWRDYRRSHRSIYHRGRWNAPFRYHRFRPGVRIRPAYFSSRYYIGDPGYFRLPPASRFQRWVRHYDDVLLIDVRTGTVLRVYRDFFW</sequence>
<dbReference type="Pfam" id="PF11776">
    <property type="entry name" value="RcnB"/>
    <property type="match status" value="1"/>
</dbReference>
<reference evidence="3 4" key="1">
    <citation type="submission" date="2019-03" db="EMBL/GenBank/DDBJ databases">
        <title>Genomic Encyclopedia of Type Strains, Phase IV (KMG-IV): sequencing the most valuable type-strain genomes for metagenomic binning, comparative biology and taxonomic classification.</title>
        <authorList>
            <person name="Goeker M."/>
        </authorList>
    </citation>
    <scope>NUCLEOTIDE SEQUENCE [LARGE SCALE GENOMIC DNA]</scope>
    <source>
        <strain evidence="3 4">DSM 25059</strain>
    </source>
</reference>
<evidence type="ECO:0000313" key="4">
    <source>
        <dbReference type="Proteomes" id="UP000295493"/>
    </source>
</evidence>
<dbReference type="InterPro" id="IPR024572">
    <property type="entry name" value="RcnB"/>
</dbReference>
<feature type="compositionally biased region" description="Basic residues" evidence="1">
    <location>
        <begin position="40"/>
        <end position="62"/>
    </location>
</feature>
<evidence type="ECO:0000256" key="2">
    <source>
        <dbReference type="SAM" id="SignalP"/>
    </source>
</evidence>
<feature type="signal peptide" evidence="2">
    <location>
        <begin position="1"/>
        <end position="24"/>
    </location>
</feature>
<dbReference type="RefSeq" id="WP_133494384.1">
    <property type="nucleotide sequence ID" value="NZ_BMLU01000002.1"/>
</dbReference>
<dbReference type="OrthoDB" id="7205329at2"/>
<gene>
    <name evidence="3" type="ORF">EV664_102144</name>
</gene>
<keyword evidence="4" id="KW-1185">Reference proteome</keyword>
<evidence type="ECO:0000313" key="3">
    <source>
        <dbReference type="EMBL" id="TDN85438.1"/>
    </source>
</evidence>
<comment type="caution">
    <text evidence="3">The sequence shown here is derived from an EMBL/GenBank/DDBJ whole genome shotgun (WGS) entry which is preliminary data.</text>
</comment>
<dbReference type="AlphaFoldDB" id="A0A4V3BTZ9"/>
<organism evidence="3 4">
    <name type="scientific">Stakelama pacifica</name>
    <dbReference type="NCBI Taxonomy" id="517720"/>
    <lineage>
        <taxon>Bacteria</taxon>
        <taxon>Pseudomonadati</taxon>
        <taxon>Pseudomonadota</taxon>
        <taxon>Alphaproteobacteria</taxon>
        <taxon>Sphingomonadales</taxon>
        <taxon>Sphingomonadaceae</taxon>
        <taxon>Stakelama</taxon>
    </lineage>
</organism>
<feature type="region of interest" description="Disordered" evidence="1">
    <location>
        <begin position="23"/>
        <end position="62"/>
    </location>
</feature>
<dbReference type="Gene3D" id="3.10.450.160">
    <property type="entry name" value="inner membrane protein cigr"/>
    <property type="match status" value="1"/>
</dbReference>
<accession>A0A4V3BTZ9</accession>
<dbReference type="EMBL" id="SNWD01000002">
    <property type="protein sequence ID" value="TDN85438.1"/>
    <property type="molecule type" value="Genomic_DNA"/>
</dbReference>
<dbReference type="Proteomes" id="UP000295493">
    <property type="component" value="Unassembled WGS sequence"/>
</dbReference>